<sequence length="337" mass="37569">MTTQVINEAQRRATADIFNSAVASWAISAAWELGALDELNQHGKLDAEEFAAANDLHPASTVGMLVALASVRAVERQGNLFVVGENFAEVFRTKSFFHWLSRGCSDLFTDMPDVLRNEKRVGDYYRRDAPAISFACRDINAMCFDPAFWTAMEGLDFTFTRVADMGCGSGERLRQIAQRYPGTRGLGLDIAANSLEVARADTEKAGLGDRIAFVTADVRSMEPRPDFADVDLLTCFMMGHDFWPRDNCVATLRRLRDLFPNVKRFLLGDATRTSDIAPTEVPVFTLGFELGHDMMGVYLPTMDEWDGVFPDGGWRCVRKHLITSLTASVVFELERLP</sequence>
<gene>
    <name evidence="2" type="ORF">ACFFIA_28890</name>
</gene>
<dbReference type="InterPro" id="IPR036388">
    <property type="entry name" value="WH-like_DNA-bd_sf"/>
</dbReference>
<dbReference type="InterPro" id="IPR029063">
    <property type="entry name" value="SAM-dependent_MTases_sf"/>
</dbReference>
<dbReference type="GO" id="GO:0008168">
    <property type="term" value="F:methyltransferase activity"/>
    <property type="evidence" value="ECO:0007669"/>
    <property type="project" value="UniProtKB-KW"/>
</dbReference>
<dbReference type="PANTHER" id="PTHR45581">
    <property type="entry name" value="PROTEIN CBG10435"/>
    <property type="match status" value="1"/>
</dbReference>
<dbReference type="Pfam" id="PF13649">
    <property type="entry name" value="Methyltransf_25"/>
    <property type="match status" value="1"/>
</dbReference>
<keyword evidence="2" id="KW-0489">Methyltransferase</keyword>
<keyword evidence="2" id="KW-0808">Transferase</keyword>
<protein>
    <submittedName>
        <fullName evidence="2">Class I SAM-dependent methyltransferase</fullName>
    </submittedName>
</protein>
<name>A0ABV6MAB8_9ACTN</name>
<dbReference type="Gene3D" id="1.10.10.10">
    <property type="entry name" value="Winged helix-like DNA-binding domain superfamily/Winged helix DNA-binding domain"/>
    <property type="match status" value="1"/>
</dbReference>
<proteinExistence type="predicted"/>
<dbReference type="CDD" id="cd02440">
    <property type="entry name" value="AdoMet_MTases"/>
    <property type="match status" value="1"/>
</dbReference>
<comment type="caution">
    <text evidence="2">The sequence shown here is derived from an EMBL/GenBank/DDBJ whole genome shotgun (WGS) entry which is preliminary data.</text>
</comment>
<organism evidence="2 3">
    <name type="scientific">Phytohabitans kaempferiae</name>
    <dbReference type="NCBI Taxonomy" id="1620943"/>
    <lineage>
        <taxon>Bacteria</taxon>
        <taxon>Bacillati</taxon>
        <taxon>Actinomycetota</taxon>
        <taxon>Actinomycetes</taxon>
        <taxon>Micromonosporales</taxon>
        <taxon>Micromonosporaceae</taxon>
    </lineage>
</organism>
<evidence type="ECO:0000313" key="3">
    <source>
        <dbReference type="Proteomes" id="UP001589867"/>
    </source>
</evidence>
<dbReference type="SUPFAM" id="SSF53335">
    <property type="entry name" value="S-adenosyl-L-methionine-dependent methyltransferases"/>
    <property type="match status" value="1"/>
</dbReference>
<dbReference type="InterPro" id="IPR036390">
    <property type="entry name" value="WH_DNA-bd_sf"/>
</dbReference>
<dbReference type="EMBL" id="JBHLUH010000060">
    <property type="protein sequence ID" value="MFC0531670.1"/>
    <property type="molecule type" value="Genomic_DNA"/>
</dbReference>
<accession>A0ABV6MAB8</accession>
<dbReference type="Proteomes" id="UP001589867">
    <property type="component" value="Unassembled WGS sequence"/>
</dbReference>
<evidence type="ECO:0000313" key="2">
    <source>
        <dbReference type="EMBL" id="MFC0531670.1"/>
    </source>
</evidence>
<dbReference type="GO" id="GO:0032259">
    <property type="term" value="P:methylation"/>
    <property type="evidence" value="ECO:0007669"/>
    <property type="project" value="UniProtKB-KW"/>
</dbReference>
<dbReference type="SUPFAM" id="SSF46785">
    <property type="entry name" value="Winged helix' DNA-binding domain"/>
    <property type="match status" value="1"/>
</dbReference>
<dbReference type="InterPro" id="IPR041698">
    <property type="entry name" value="Methyltransf_25"/>
</dbReference>
<reference evidence="2 3" key="1">
    <citation type="submission" date="2024-09" db="EMBL/GenBank/DDBJ databases">
        <authorList>
            <person name="Sun Q."/>
            <person name="Mori K."/>
        </authorList>
    </citation>
    <scope>NUCLEOTIDE SEQUENCE [LARGE SCALE GENOMIC DNA]</scope>
    <source>
        <strain evidence="2 3">TBRC 3947</strain>
    </source>
</reference>
<dbReference type="RefSeq" id="WP_377256474.1">
    <property type="nucleotide sequence ID" value="NZ_JBHLUH010000060.1"/>
</dbReference>
<evidence type="ECO:0000259" key="1">
    <source>
        <dbReference type="Pfam" id="PF13649"/>
    </source>
</evidence>
<feature type="domain" description="Methyltransferase" evidence="1">
    <location>
        <begin position="162"/>
        <end position="256"/>
    </location>
</feature>
<keyword evidence="3" id="KW-1185">Reference proteome</keyword>
<dbReference type="Gene3D" id="3.40.50.150">
    <property type="entry name" value="Vaccinia Virus protein VP39"/>
    <property type="match status" value="1"/>
</dbReference>
<dbReference type="PANTHER" id="PTHR45581:SF3">
    <property type="entry name" value="METHYLTRANSFERASE DOMAIN-CONTAINING PROTEIN"/>
    <property type="match status" value="1"/>
</dbReference>